<evidence type="ECO:0000313" key="1">
    <source>
        <dbReference type="EMBL" id="KAI3925403.1"/>
    </source>
</evidence>
<comment type="caution">
    <text evidence="1">The sequence shown here is derived from an EMBL/GenBank/DDBJ whole genome shotgun (WGS) entry which is preliminary data.</text>
</comment>
<reference evidence="1" key="1">
    <citation type="submission" date="2022-04" db="EMBL/GenBank/DDBJ databases">
        <title>A functionally conserved STORR gene fusion in Papaver species that diverged 16.8 million years ago.</title>
        <authorList>
            <person name="Catania T."/>
        </authorList>
    </citation>
    <scope>NUCLEOTIDE SEQUENCE</scope>
    <source>
        <strain evidence="1">S-188037</strain>
    </source>
</reference>
<gene>
    <name evidence="1" type="ORF">MKW98_015751</name>
</gene>
<proteinExistence type="predicted"/>
<protein>
    <submittedName>
        <fullName evidence="1">Uncharacterized protein</fullName>
    </submittedName>
</protein>
<sequence>MDESLTNSKLVMTALNNGISLSINWFTRYTPIMEHLYTNIFVARGELTPWVPNLVTSYYTPESPADHTDVTELRNTLLNKKINYHSNDTNNKVL</sequence>
<evidence type="ECO:0000313" key="2">
    <source>
        <dbReference type="Proteomes" id="UP001202328"/>
    </source>
</evidence>
<keyword evidence="2" id="KW-1185">Reference proteome</keyword>
<dbReference type="Proteomes" id="UP001202328">
    <property type="component" value="Unassembled WGS sequence"/>
</dbReference>
<accession>A0AAD4SX99</accession>
<name>A0AAD4SX99_9MAGN</name>
<dbReference type="AlphaFoldDB" id="A0AAD4SX99"/>
<organism evidence="1 2">
    <name type="scientific">Papaver atlanticum</name>
    <dbReference type="NCBI Taxonomy" id="357466"/>
    <lineage>
        <taxon>Eukaryota</taxon>
        <taxon>Viridiplantae</taxon>
        <taxon>Streptophyta</taxon>
        <taxon>Embryophyta</taxon>
        <taxon>Tracheophyta</taxon>
        <taxon>Spermatophyta</taxon>
        <taxon>Magnoliopsida</taxon>
        <taxon>Ranunculales</taxon>
        <taxon>Papaveraceae</taxon>
        <taxon>Papaveroideae</taxon>
        <taxon>Papaver</taxon>
    </lineage>
</organism>
<dbReference type="EMBL" id="JAJJMB010008110">
    <property type="protein sequence ID" value="KAI3925403.1"/>
    <property type="molecule type" value="Genomic_DNA"/>
</dbReference>
<dbReference type="Pfam" id="PF03242">
    <property type="entry name" value="LEA_3a"/>
    <property type="match status" value="1"/>
</dbReference>
<dbReference type="InterPro" id="IPR004926">
    <property type="entry name" value="LEA_3a"/>
</dbReference>